<dbReference type="Proteomes" id="UP000235388">
    <property type="component" value="Unassembled WGS sequence"/>
</dbReference>
<evidence type="ECO:0000256" key="1">
    <source>
        <dbReference type="SAM" id="Phobius"/>
    </source>
</evidence>
<reference evidence="2 3" key="1">
    <citation type="submission" date="2017-11" db="EMBL/GenBank/DDBJ databases">
        <title>De novo assembly and phasing of dikaryotic genomes from two isolates of Puccinia coronata f. sp. avenae, the causal agent of oat crown rust.</title>
        <authorList>
            <person name="Miller M.E."/>
            <person name="Zhang Y."/>
            <person name="Omidvar V."/>
            <person name="Sperschneider J."/>
            <person name="Schwessinger B."/>
            <person name="Raley C."/>
            <person name="Palmer J.M."/>
            <person name="Garnica D."/>
            <person name="Upadhyaya N."/>
            <person name="Rathjen J."/>
            <person name="Taylor J.M."/>
            <person name="Park R.F."/>
            <person name="Dodds P.N."/>
            <person name="Hirsch C.D."/>
            <person name="Kianian S.F."/>
            <person name="Figueroa M."/>
        </authorList>
    </citation>
    <scope>NUCLEOTIDE SEQUENCE [LARGE SCALE GENOMIC DNA]</scope>
    <source>
        <strain evidence="2">12NC29</strain>
    </source>
</reference>
<dbReference type="EMBL" id="PGCJ01000820">
    <property type="protein sequence ID" value="PLW19030.1"/>
    <property type="molecule type" value="Genomic_DNA"/>
</dbReference>
<feature type="transmembrane region" description="Helical" evidence="1">
    <location>
        <begin position="154"/>
        <end position="173"/>
    </location>
</feature>
<evidence type="ECO:0000313" key="3">
    <source>
        <dbReference type="Proteomes" id="UP000235388"/>
    </source>
</evidence>
<dbReference type="AlphaFoldDB" id="A0A2N5T0K1"/>
<keyword evidence="1" id="KW-1133">Transmembrane helix</keyword>
<sequence>MPSIILTIRIYKPFLTELNPTKRSSLRSTLHPDHCPNQLKQQEIYPPLTYVERLSAWFGLCQFLSRDRRALCKIIRHLTAFYLHDFNRLPLQSAEPNPKEVPQPPTTVYLVHLFSSQELEATLKTFLALRQLFPIQTPSEQRHCTSPSSSIRGFWIFLAPFLAIGIANFASLIH</sequence>
<name>A0A2N5T0K1_9BASI</name>
<accession>A0A2N5T0K1</accession>
<keyword evidence="3" id="KW-1185">Reference proteome</keyword>
<keyword evidence="1" id="KW-0472">Membrane</keyword>
<gene>
    <name evidence="2" type="ORF">PCANC_09825</name>
</gene>
<evidence type="ECO:0000313" key="2">
    <source>
        <dbReference type="EMBL" id="PLW19030.1"/>
    </source>
</evidence>
<keyword evidence="1" id="KW-0812">Transmembrane</keyword>
<organism evidence="2 3">
    <name type="scientific">Puccinia coronata f. sp. avenae</name>
    <dbReference type="NCBI Taxonomy" id="200324"/>
    <lineage>
        <taxon>Eukaryota</taxon>
        <taxon>Fungi</taxon>
        <taxon>Dikarya</taxon>
        <taxon>Basidiomycota</taxon>
        <taxon>Pucciniomycotina</taxon>
        <taxon>Pucciniomycetes</taxon>
        <taxon>Pucciniales</taxon>
        <taxon>Pucciniaceae</taxon>
        <taxon>Puccinia</taxon>
    </lineage>
</organism>
<proteinExistence type="predicted"/>
<protein>
    <submittedName>
        <fullName evidence="2">Uncharacterized protein</fullName>
    </submittedName>
</protein>
<comment type="caution">
    <text evidence="2">The sequence shown here is derived from an EMBL/GenBank/DDBJ whole genome shotgun (WGS) entry which is preliminary data.</text>
</comment>